<proteinExistence type="predicted"/>
<dbReference type="Proteomes" id="UP001305414">
    <property type="component" value="Unassembled WGS sequence"/>
</dbReference>
<dbReference type="EMBL" id="JAWHQM010000002">
    <property type="protein sequence ID" value="KAK5625381.1"/>
    <property type="molecule type" value="Genomic_DNA"/>
</dbReference>
<feature type="region of interest" description="Disordered" evidence="1">
    <location>
        <begin position="144"/>
        <end position="183"/>
    </location>
</feature>
<feature type="signal peptide" evidence="2">
    <location>
        <begin position="1"/>
        <end position="17"/>
    </location>
</feature>
<organism evidence="3 4">
    <name type="scientific">Xylaria bambusicola</name>
    <dbReference type="NCBI Taxonomy" id="326684"/>
    <lineage>
        <taxon>Eukaryota</taxon>
        <taxon>Fungi</taxon>
        <taxon>Dikarya</taxon>
        <taxon>Ascomycota</taxon>
        <taxon>Pezizomycotina</taxon>
        <taxon>Sordariomycetes</taxon>
        <taxon>Xylariomycetidae</taxon>
        <taxon>Xylariales</taxon>
        <taxon>Xylariaceae</taxon>
        <taxon>Xylaria</taxon>
    </lineage>
</organism>
<evidence type="ECO:0000313" key="3">
    <source>
        <dbReference type="EMBL" id="KAK5625381.1"/>
    </source>
</evidence>
<sequence length="211" mass="20996">MFSKALLTATVIGAATAQQLLAIAKRDFLENRQFDGIDPECQSALSNVMTIYSSAPTPPADLLSVTLPADPCVTPSFTGKLASEWSSYTSAAVEWYYDHTSEINQIVSACSDVVEQIPGATDIPVCSTGSTVVVGVGSTTAAATSTPAQSSSAASTGVSTSASAGGASDGTSSSASPSSTVNVPNAAPRETGFAVVAAAAAAGFMGAVAML</sequence>
<keyword evidence="2" id="KW-0732">Signal</keyword>
<comment type="caution">
    <text evidence="3">The sequence shown here is derived from an EMBL/GenBank/DDBJ whole genome shotgun (WGS) entry which is preliminary data.</text>
</comment>
<name>A0AAN7UGU6_9PEZI</name>
<evidence type="ECO:0000313" key="4">
    <source>
        <dbReference type="Proteomes" id="UP001305414"/>
    </source>
</evidence>
<protein>
    <recommendedName>
        <fullName evidence="5">Infection structure specific protein</fullName>
    </recommendedName>
</protein>
<accession>A0AAN7UGU6</accession>
<evidence type="ECO:0000256" key="2">
    <source>
        <dbReference type="SAM" id="SignalP"/>
    </source>
</evidence>
<gene>
    <name evidence="3" type="ORF">RRF57_001097</name>
</gene>
<evidence type="ECO:0000256" key="1">
    <source>
        <dbReference type="SAM" id="MobiDB-lite"/>
    </source>
</evidence>
<reference evidence="3 4" key="1">
    <citation type="submission" date="2023-10" db="EMBL/GenBank/DDBJ databases">
        <title>Draft genome sequence of Xylaria bambusicola isolate GMP-LS, the root and basal stem rot pathogen of sugarcane in Indonesia.</title>
        <authorList>
            <person name="Selvaraj P."/>
            <person name="Muralishankar V."/>
            <person name="Muruganantham S."/>
            <person name="Sp S."/>
            <person name="Haryani S."/>
            <person name="Lau K.J.X."/>
            <person name="Naqvi N.I."/>
        </authorList>
    </citation>
    <scope>NUCLEOTIDE SEQUENCE [LARGE SCALE GENOMIC DNA]</scope>
    <source>
        <strain evidence="3">GMP-LS</strain>
    </source>
</reference>
<evidence type="ECO:0008006" key="5">
    <source>
        <dbReference type="Google" id="ProtNLM"/>
    </source>
</evidence>
<keyword evidence="4" id="KW-1185">Reference proteome</keyword>
<feature type="chain" id="PRO_5042883098" description="Infection structure specific protein" evidence="2">
    <location>
        <begin position="18"/>
        <end position="211"/>
    </location>
</feature>
<dbReference type="AlphaFoldDB" id="A0AAN7UGU6"/>
<feature type="compositionally biased region" description="Low complexity" evidence="1">
    <location>
        <begin position="144"/>
        <end position="180"/>
    </location>
</feature>